<dbReference type="EMBL" id="UYYB01099848">
    <property type="protein sequence ID" value="VDM77675.1"/>
    <property type="molecule type" value="Genomic_DNA"/>
</dbReference>
<evidence type="ECO:0000313" key="2">
    <source>
        <dbReference type="Proteomes" id="UP000270094"/>
    </source>
</evidence>
<keyword evidence="2" id="KW-1185">Reference proteome</keyword>
<dbReference type="PANTHER" id="PTHR34311:SF10">
    <property type="entry name" value="NEMATODE SPECIFIC PEPTIDE FAMILY-RELATED"/>
    <property type="match status" value="1"/>
</dbReference>
<organism evidence="1 2">
    <name type="scientific">Strongylus vulgaris</name>
    <name type="common">Blood worm</name>
    <dbReference type="NCBI Taxonomy" id="40348"/>
    <lineage>
        <taxon>Eukaryota</taxon>
        <taxon>Metazoa</taxon>
        <taxon>Ecdysozoa</taxon>
        <taxon>Nematoda</taxon>
        <taxon>Chromadorea</taxon>
        <taxon>Rhabditida</taxon>
        <taxon>Rhabditina</taxon>
        <taxon>Rhabditomorpha</taxon>
        <taxon>Strongyloidea</taxon>
        <taxon>Strongylidae</taxon>
        <taxon>Strongylus</taxon>
    </lineage>
</organism>
<dbReference type="AlphaFoldDB" id="A0A3P7L4N8"/>
<accession>A0A3P7L4N8</accession>
<protein>
    <submittedName>
        <fullName evidence="1">Uncharacterized protein</fullName>
    </submittedName>
</protein>
<name>A0A3P7L4N8_STRVU</name>
<gene>
    <name evidence="1" type="ORF">SVUK_LOCUS12673</name>
</gene>
<sequence>MRNEYTPCINAAHFVTASVPILQAYQFVSTFNTMHYVCVYLDNDDCMSSTWTGTTGEQLNACRTSYEVKSDATSDSACLLANAFTSCFEQQFQVGCGLNARDTQFWGCEYARVEVFTRFPQCEVSCVLPYAGGIIG</sequence>
<proteinExistence type="predicted"/>
<dbReference type="PANTHER" id="PTHR34311">
    <property type="entry name" value="PROTEIN CBG21698-RELATED"/>
    <property type="match status" value="1"/>
</dbReference>
<evidence type="ECO:0000313" key="1">
    <source>
        <dbReference type="EMBL" id="VDM77675.1"/>
    </source>
</evidence>
<reference evidence="1 2" key="1">
    <citation type="submission" date="2018-11" db="EMBL/GenBank/DDBJ databases">
        <authorList>
            <consortium name="Pathogen Informatics"/>
        </authorList>
    </citation>
    <scope>NUCLEOTIDE SEQUENCE [LARGE SCALE GENOMIC DNA]</scope>
</reference>
<dbReference type="OrthoDB" id="5793387at2759"/>
<dbReference type="Proteomes" id="UP000270094">
    <property type="component" value="Unassembled WGS sequence"/>
</dbReference>